<keyword evidence="2" id="KW-1185">Reference proteome</keyword>
<gene>
    <name evidence="1" type="ORF">BG20_I1752</name>
</gene>
<name>S2E5B0_9ARCH</name>
<sequence length="107" mass="11777">MLVRIKKVAPPFAVTYSFNQGNRPTSKILDVGTTLPPFSARFTELNIPPITKKNRNTFTIDLLRGLRISLGLTARSVILTPYRNPIAAAGKNMILIKIGDSRLIASI</sequence>
<dbReference type="Proteomes" id="UP000014065">
    <property type="component" value="Unassembled WGS sequence"/>
</dbReference>
<comment type="caution">
    <text evidence="1">The sequence shown here is derived from an EMBL/GenBank/DDBJ whole genome shotgun (WGS) entry which is preliminary data.</text>
</comment>
<proteinExistence type="predicted"/>
<accession>S2E5B0</accession>
<protein>
    <submittedName>
        <fullName evidence="1">Uncharacterized protein</fullName>
    </submittedName>
</protein>
<organism evidence="1 2">
    <name type="scientific">Candidatus Nitrosarchaeum limnium BG20</name>
    <dbReference type="NCBI Taxonomy" id="859192"/>
    <lineage>
        <taxon>Archaea</taxon>
        <taxon>Nitrososphaerota</taxon>
        <taxon>Nitrososphaeria</taxon>
        <taxon>Nitrosopumilales</taxon>
        <taxon>Nitrosopumilaceae</taxon>
        <taxon>Nitrosarchaeum</taxon>
    </lineage>
</organism>
<dbReference type="EMBL" id="AHJG01000059">
    <property type="protein sequence ID" value="EPA06385.1"/>
    <property type="molecule type" value="Genomic_DNA"/>
</dbReference>
<evidence type="ECO:0000313" key="2">
    <source>
        <dbReference type="Proteomes" id="UP000014065"/>
    </source>
</evidence>
<dbReference type="AlphaFoldDB" id="S2E5B0"/>
<evidence type="ECO:0000313" key="1">
    <source>
        <dbReference type="EMBL" id="EPA06385.1"/>
    </source>
</evidence>
<reference evidence="1 2" key="1">
    <citation type="journal article" date="2012" name="J. Bacteriol.">
        <title>Genome Sequence of "Candidatus Nitrosoarchaeum limnia" BG20, a Low-Salinity Ammonia-Oxidizing Archaeon from the San Francisco Bay Estuary.</title>
        <authorList>
            <person name="Mosier A.C."/>
            <person name="Allen E.E."/>
            <person name="Kim M."/>
            <person name="Ferriera S."/>
            <person name="Francis C.A."/>
        </authorList>
    </citation>
    <scope>NUCLEOTIDE SEQUENCE [LARGE SCALE GENOMIC DNA]</scope>
    <source>
        <strain evidence="1 2">BG20</strain>
    </source>
</reference>